<keyword evidence="9" id="KW-1185">Reference proteome</keyword>
<evidence type="ECO:0000313" key="8">
    <source>
        <dbReference type="EMBL" id="AJF07579.1"/>
    </source>
</evidence>
<dbReference type="EMBL" id="CP010311">
    <property type="protein sequence ID" value="AJF07579.1"/>
    <property type="molecule type" value="Genomic_DNA"/>
</dbReference>
<dbReference type="Pfam" id="PF06429">
    <property type="entry name" value="Flg_bbr_C"/>
    <property type="match status" value="1"/>
</dbReference>
<dbReference type="RefSeq" id="WP_040201508.1">
    <property type="nucleotide sequence ID" value="NZ_CP010311.1"/>
</dbReference>
<evidence type="ECO:0000256" key="1">
    <source>
        <dbReference type="ARBA" id="ARBA00004117"/>
    </source>
</evidence>
<evidence type="ECO:0000256" key="3">
    <source>
        <dbReference type="ARBA" id="ARBA00023143"/>
    </source>
</evidence>
<dbReference type="NCBIfam" id="TIGR03506">
    <property type="entry name" value="FlgEFG_subfam"/>
    <property type="match status" value="1"/>
</dbReference>
<dbReference type="InterPro" id="IPR010930">
    <property type="entry name" value="Flg_bb/hook_C_dom"/>
</dbReference>
<dbReference type="AlphaFoldDB" id="A0A0B5FSF6"/>
<sequence length="239" mass="25659">MSSGIYSALSGARSRMQLLEVVSNNLANVHTVGFKKDRLNFESLISDARQQSLARGVNHSRVGMRYTDHGTGTFQTTGNNLDLAINGPGFFKVQTPEGEAYTRQGSFRLNADGTLVTAAGYPVVGANGPVNLPDADVVIDESGRIWDDEAIVGEIAVFEVLDPQQLEKRGDGLFAAAEPAGEARVANPELAQGQLESSNVNPLEEMAMMIDAQRNFEALTRAIKSYKEMGKAAELGRVG</sequence>
<evidence type="ECO:0000256" key="2">
    <source>
        <dbReference type="ARBA" id="ARBA00009677"/>
    </source>
</evidence>
<comment type="similarity">
    <text evidence="2 4">Belongs to the flagella basal body rod proteins family.</text>
</comment>
<dbReference type="KEGG" id="gsb:GSUB_14895"/>
<evidence type="ECO:0000259" key="6">
    <source>
        <dbReference type="Pfam" id="PF06429"/>
    </source>
</evidence>
<dbReference type="HOGENOM" id="CLU_013687_0_0_7"/>
<dbReference type="PANTHER" id="PTHR30435">
    <property type="entry name" value="FLAGELLAR PROTEIN"/>
    <property type="match status" value="1"/>
</dbReference>
<name>A0A0B5FSF6_9BACT</name>
<dbReference type="OrthoDB" id="9804559at2"/>
<feature type="domain" description="Flagellar basal-body/hook protein C-terminal" evidence="6">
    <location>
        <begin position="191"/>
        <end position="232"/>
    </location>
</feature>
<gene>
    <name evidence="8" type="ORF">GSUB_14895</name>
</gene>
<dbReference type="InterPro" id="IPR020013">
    <property type="entry name" value="Flagellar_FlgE/F/G"/>
</dbReference>
<dbReference type="GO" id="GO:0030694">
    <property type="term" value="C:bacterial-type flagellum basal body, rod"/>
    <property type="evidence" value="ECO:0007669"/>
    <property type="project" value="InterPro"/>
</dbReference>
<feature type="domain" description="Flagellar basal body rod protein N-terminal" evidence="5">
    <location>
        <begin position="5"/>
        <end position="35"/>
    </location>
</feature>
<dbReference type="NCBIfam" id="TIGR02490">
    <property type="entry name" value="flgF"/>
    <property type="match status" value="1"/>
</dbReference>
<evidence type="ECO:0000259" key="7">
    <source>
        <dbReference type="Pfam" id="PF22692"/>
    </source>
</evidence>
<dbReference type="SUPFAM" id="SSF117143">
    <property type="entry name" value="Flagellar hook protein flgE"/>
    <property type="match status" value="1"/>
</dbReference>
<proteinExistence type="inferred from homology"/>
<dbReference type="InterPro" id="IPR053967">
    <property type="entry name" value="LlgE_F_G-like_D1"/>
</dbReference>
<dbReference type="Pfam" id="PF00460">
    <property type="entry name" value="Flg_bb_rod"/>
    <property type="match status" value="1"/>
</dbReference>
<dbReference type="GO" id="GO:0071978">
    <property type="term" value="P:bacterial-type flagellum-dependent swarming motility"/>
    <property type="evidence" value="ECO:0007669"/>
    <property type="project" value="TreeGrafter"/>
</dbReference>
<dbReference type="PANTHER" id="PTHR30435:SF19">
    <property type="entry name" value="FLAGELLAR BASAL-BODY ROD PROTEIN FLGG"/>
    <property type="match status" value="1"/>
</dbReference>
<accession>A0A0B5FSF6</accession>
<dbReference type="STRING" id="483547.GSUB_14895"/>
<protein>
    <submittedName>
        <fullName evidence="8">Uncharacterized protein</fullName>
    </submittedName>
</protein>
<organism evidence="8 9">
    <name type="scientific">Geoalkalibacter subterraneus</name>
    <dbReference type="NCBI Taxonomy" id="483547"/>
    <lineage>
        <taxon>Bacteria</taxon>
        <taxon>Pseudomonadati</taxon>
        <taxon>Thermodesulfobacteriota</taxon>
        <taxon>Desulfuromonadia</taxon>
        <taxon>Desulfuromonadales</taxon>
        <taxon>Geoalkalibacteraceae</taxon>
        <taxon>Geoalkalibacter</taxon>
    </lineage>
</organism>
<keyword evidence="3 4" id="KW-0975">Bacterial flagellum</keyword>
<feature type="domain" description="Flagellar hook protein FlgE/F/G-like D1" evidence="7">
    <location>
        <begin position="84"/>
        <end position="145"/>
    </location>
</feature>
<dbReference type="Pfam" id="PF22692">
    <property type="entry name" value="LlgE_F_G_D1"/>
    <property type="match status" value="1"/>
</dbReference>
<dbReference type="InterPro" id="IPR037925">
    <property type="entry name" value="FlgE/F/G-like"/>
</dbReference>
<dbReference type="Proteomes" id="UP000035036">
    <property type="component" value="Chromosome"/>
</dbReference>
<dbReference type="InterPro" id="IPR001444">
    <property type="entry name" value="Flag_bb_rod_N"/>
</dbReference>
<comment type="subcellular location">
    <subcellularLocation>
        <location evidence="1 4">Bacterial flagellum basal body</location>
    </subcellularLocation>
</comment>
<dbReference type="InterPro" id="IPR012836">
    <property type="entry name" value="FlgF"/>
</dbReference>
<evidence type="ECO:0000259" key="5">
    <source>
        <dbReference type="Pfam" id="PF00460"/>
    </source>
</evidence>
<reference evidence="8 9" key="1">
    <citation type="journal article" date="2015" name="Genome Announc.">
        <title>Genomes of Geoalkalibacter ferrihydriticus Z-0531T and Geoalkalibacter subterraneus Red1T, Two Haloalkaliphilic Metal-Reducing Deltaproteobacteria.</title>
        <authorList>
            <person name="Badalamenti J.P."/>
            <person name="Krajmalnik-Brown R."/>
            <person name="Torres C.I."/>
            <person name="Bond D.R."/>
        </authorList>
    </citation>
    <scope>NUCLEOTIDE SEQUENCE [LARGE SCALE GENOMIC DNA]</scope>
    <source>
        <strain evidence="8 9">Red1</strain>
    </source>
</reference>
<evidence type="ECO:0000256" key="4">
    <source>
        <dbReference type="RuleBase" id="RU362116"/>
    </source>
</evidence>
<evidence type="ECO:0000313" key="9">
    <source>
        <dbReference type="Proteomes" id="UP000035036"/>
    </source>
</evidence>